<dbReference type="RefSeq" id="WP_154278026.1">
    <property type="nucleotide sequence ID" value="NZ_WKLJ01000001.1"/>
</dbReference>
<gene>
    <name evidence="1" type="ORF">GKE01_11270</name>
</gene>
<sequence length="71" mass="8070">MSDFKIRAYGLQELAMLYFPNSTPQSASNQLRKWMKKEQLFAKLLEAGYVSGQKILTPRQVEVITGHVGEP</sequence>
<organism evidence="1">
    <name type="scientific">Parabacteroides goldsteinii</name>
    <dbReference type="NCBI Taxonomy" id="328812"/>
    <lineage>
        <taxon>Bacteria</taxon>
        <taxon>Pseudomonadati</taxon>
        <taxon>Bacteroidota</taxon>
        <taxon>Bacteroidia</taxon>
        <taxon>Bacteroidales</taxon>
        <taxon>Tannerellaceae</taxon>
        <taxon>Parabacteroides</taxon>
    </lineage>
</organism>
<comment type="caution">
    <text evidence="1">The sequence shown here is derived from an EMBL/GenBank/DDBJ whole genome shotgun (WGS) entry which is preliminary data.</text>
</comment>
<evidence type="ECO:0000313" key="1">
    <source>
        <dbReference type="EMBL" id="MRY12048.1"/>
    </source>
</evidence>
<reference evidence="1" key="1">
    <citation type="journal article" date="2019" name="Nat. Med.">
        <title>A library of human gut bacterial isolates paired with longitudinal multiomics data enables mechanistic microbiome research.</title>
        <authorList>
            <person name="Poyet M."/>
            <person name="Groussin M."/>
            <person name="Gibbons S.M."/>
            <person name="Avila-Pacheco J."/>
            <person name="Jiang X."/>
            <person name="Kearney S.M."/>
            <person name="Perrotta A.R."/>
            <person name="Berdy B."/>
            <person name="Zhao S."/>
            <person name="Lieberman T.D."/>
            <person name="Swanson P.K."/>
            <person name="Smith M."/>
            <person name="Roesemann S."/>
            <person name="Alexander J.E."/>
            <person name="Rich S.A."/>
            <person name="Livny J."/>
            <person name="Vlamakis H."/>
            <person name="Clish C."/>
            <person name="Bullock K."/>
            <person name="Deik A."/>
            <person name="Scott J."/>
            <person name="Pierce K.A."/>
            <person name="Xavier R.J."/>
            <person name="Alm E.J."/>
        </authorList>
    </citation>
    <scope>NUCLEOTIDE SEQUENCE</scope>
    <source>
        <strain evidence="1">BIOML-A4</strain>
    </source>
</reference>
<dbReference type="InterPro" id="IPR025342">
    <property type="entry name" value="DUF4248"/>
</dbReference>
<dbReference type="AlphaFoldDB" id="A0A6G1ZE41"/>
<proteinExistence type="predicted"/>
<accession>A0A6G1ZE41</accession>
<name>A0A6G1ZE41_9BACT</name>
<dbReference type="Pfam" id="PF14053">
    <property type="entry name" value="DUF4248"/>
    <property type="match status" value="1"/>
</dbReference>
<dbReference type="EMBL" id="WKLP01000015">
    <property type="protein sequence ID" value="MRY12048.1"/>
    <property type="molecule type" value="Genomic_DNA"/>
</dbReference>
<protein>
    <submittedName>
        <fullName evidence="1">DUF4248 domain-containing protein</fullName>
    </submittedName>
</protein>